<feature type="compositionally biased region" description="Polar residues" evidence="1">
    <location>
        <begin position="61"/>
        <end position="71"/>
    </location>
</feature>
<dbReference type="RefSeq" id="WP_136369762.1">
    <property type="nucleotide sequence ID" value="NZ_SSOB01000011.1"/>
</dbReference>
<sequence length="100" mass="10956">MEQTKLSPEQVLAISKGDTEIAAFIHSLLHTIEAQAALIEAQASQIKKLEARVHELERQLDQNSRNSSKPPSSDGYRKPVNLRTKGGKKGAPRLRTTPGS</sequence>
<proteinExistence type="predicted"/>
<dbReference type="AlphaFoldDB" id="A0A4S4BYI8"/>
<dbReference type="OrthoDB" id="2055238at2"/>
<evidence type="ECO:0000313" key="3">
    <source>
        <dbReference type="EMBL" id="THF80325.1"/>
    </source>
</evidence>
<comment type="caution">
    <text evidence="3">The sequence shown here is derived from an EMBL/GenBank/DDBJ whole genome shotgun (WGS) entry which is preliminary data.</text>
</comment>
<dbReference type="EMBL" id="SSOB01000011">
    <property type="protein sequence ID" value="THF80325.1"/>
    <property type="molecule type" value="Genomic_DNA"/>
</dbReference>
<protein>
    <recommendedName>
        <fullName evidence="2">DUF6444 domain-containing protein</fullName>
    </recommendedName>
</protein>
<evidence type="ECO:0000259" key="2">
    <source>
        <dbReference type="Pfam" id="PF20042"/>
    </source>
</evidence>
<dbReference type="InterPro" id="IPR045618">
    <property type="entry name" value="DUF6444"/>
</dbReference>
<dbReference type="Proteomes" id="UP000310636">
    <property type="component" value="Unassembled WGS sequence"/>
</dbReference>
<keyword evidence="4" id="KW-1185">Reference proteome</keyword>
<dbReference type="Pfam" id="PF20042">
    <property type="entry name" value="DUF6444"/>
    <property type="match status" value="1"/>
</dbReference>
<feature type="region of interest" description="Disordered" evidence="1">
    <location>
        <begin position="57"/>
        <end position="100"/>
    </location>
</feature>
<evidence type="ECO:0000256" key="1">
    <source>
        <dbReference type="SAM" id="MobiDB-lite"/>
    </source>
</evidence>
<accession>A0A4S4BYI8</accession>
<name>A0A4S4BYI8_9BACL</name>
<organism evidence="3 4">
    <name type="scientific">Cohnella fermenti</name>
    <dbReference type="NCBI Taxonomy" id="2565925"/>
    <lineage>
        <taxon>Bacteria</taxon>
        <taxon>Bacillati</taxon>
        <taxon>Bacillota</taxon>
        <taxon>Bacilli</taxon>
        <taxon>Bacillales</taxon>
        <taxon>Paenibacillaceae</taxon>
        <taxon>Cohnella</taxon>
    </lineage>
</organism>
<evidence type="ECO:0000313" key="4">
    <source>
        <dbReference type="Proteomes" id="UP000310636"/>
    </source>
</evidence>
<gene>
    <name evidence="3" type="ORF">E6C55_10580</name>
</gene>
<reference evidence="3 4" key="1">
    <citation type="submission" date="2019-04" db="EMBL/GenBank/DDBJ databases">
        <title>Cohnella sp. nov. isolated from preserved vegetables.</title>
        <authorList>
            <person name="Lin S.-Y."/>
            <person name="Hung M.-H."/>
            <person name="Young C.-C."/>
        </authorList>
    </citation>
    <scope>NUCLEOTIDE SEQUENCE [LARGE SCALE GENOMIC DNA]</scope>
    <source>
        <strain evidence="3 4">CC-MHH1044</strain>
    </source>
</reference>
<feature type="domain" description="DUF6444" evidence="2">
    <location>
        <begin position="33"/>
        <end position="82"/>
    </location>
</feature>